<reference evidence="3 4" key="1">
    <citation type="journal article" date="2014" name="Genome Biol. Evol.">
        <title>The secreted proteins of Achlya hypogyna and Thraustotheca clavata identify the ancestral oomycete secretome and reveal gene acquisitions by horizontal gene transfer.</title>
        <authorList>
            <person name="Misner I."/>
            <person name="Blouin N."/>
            <person name="Leonard G."/>
            <person name="Richards T.A."/>
            <person name="Lane C.E."/>
        </authorList>
    </citation>
    <scope>NUCLEOTIDE SEQUENCE [LARGE SCALE GENOMIC DNA]</scope>
    <source>
        <strain evidence="3 4">ATCC 34112</strain>
    </source>
</reference>
<dbReference type="SUPFAM" id="SSF56112">
    <property type="entry name" value="Protein kinase-like (PK-like)"/>
    <property type="match status" value="1"/>
</dbReference>
<proteinExistence type="predicted"/>
<dbReference type="EMBL" id="JNBS01001165">
    <property type="protein sequence ID" value="OQS02272.1"/>
    <property type="molecule type" value="Genomic_DNA"/>
</dbReference>
<protein>
    <submittedName>
        <fullName evidence="3">Kinase</fullName>
    </submittedName>
</protein>
<evidence type="ECO:0000313" key="4">
    <source>
        <dbReference type="Proteomes" id="UP000243217"/>
    </source>
</evidence>
<keyword evidence="4" id="KW-1185">Reference proteome</keyword>
<dbReference type="GO" id="GO:0005524">
    <property type="term" value="F:ATP binding"/>
    <property type="evidence" value="ECO:0007669"/>
    <property type="project" value="InterPro"/>
</dbReference>
<dbReference type="PANTHER" id="PTHR44329:SF214">
    <property type="entry name" value="PROTEIN KINASE DOMAIN-CONTAINING PROTEIN"/>
    <property type="match status" value="1"/>
</dbReference>
<dbReference type="SMART" id="SM00220">
    <property type="entry name" value="S_TKc"/>
    <property type="match status" value="1"/>
</dbReference>
<evidence type="ECO:0000313" key="3">
    <source>
        <dbReference type="EMBL" id="OQS02272.1"/>
    </source>
</evidence>
<dbReference type="AlphaFoldDB" id="A0A1V9ZW77"/>
<keyword evidence="3" id="KW-0808">Transferase</keyword>
<keyword evidence="1" id="KW-0472">Membrane</keyword>
<dbReference type="InterPro" id="IPR051681">
    <property type="entry name" value="Ser/Thr_Kinases-Pseudokinases"/>
</dbReference>
<dbReference type="InterPro" id="IPR011009">
    <property type="entry name" value="Kinase-like_dom_sf"/>
</dbReference>
<keyword evidence="3" id="KW-0418">Kinase</keyword>
<evidence type="ECO:0000256" key="1">
    <source>
        <dbReference type="SAM" id="Phobius"/>
    </source>
</evidence>
<dbReference type="InterPro" id="IPR001245">
    <property type="entry name" value="Ser-Thr/Tyr_kinase_cat_dom"/>
</dbReference>
<organism evidence="3 4">
    <name type="scientific">Thraustotheca clavata</name>
    <dbReference type="NCBI Taxonomy" id="74557"/>
    <lineage>
        <taxon>Eukaryota</taxon>
        <taxon>Sar</taxon>
        <taxon>Stramenopiles</taxon>
        <taxon>Oomycota</taxon>
        <taxon>Saprolegniomycetes</taxon>
        <taxon>Saprolegniales</taxon>
        <taxon>Achlyaceae</taxon>
        <taxon>Thraustotheca</taxon>
    </lineage>
</organism>
<dbReference type="PROSITE" id="PS00108">
    <property type="entry name" value="PROTEIN_KINASE_ST"/>
    <property type="match status" value="1"/>
</dbReference>
<dbReference type="Pfam" id="PF07714">
    <property type="entry name" value="PK_Tyr_Ser-Thr"/>
    <property type="match status" value="1"/>
</dbReference>
<keyword evidence="1" id="KW-1133">Transmembrane helix</keyword>
<feature type="domain" description="Protein kinase" evidence="2">
    <location>
        <begin position="341"/>
        <end position="616"/>
    </location>
</feature>
<sequence length="630" mass="71018">MPFWLENSDYVARFRFLEEYNIVSDASITSNPPDNVINRLNSWSLLWSDLTILAKQAILWDMGLIRIGADPDPLTQTFTVCTNSTKGVSMATIAIPEHIFSASQDNATLEHCNGPDGAYVRQRNSDGRYLGKYVRCAVQYLDQEITVNSHASMWAQDGLGTKYVPDARFWRHEYISQDFFSFLMFGIHTVPTTFSETVWGSCPEYDKPGSLIIPCTVLNPPVNLTKEVTGPDNVTWCVPEYSATMNKWLSDIKETKTPKSKLSMTAIIVIAVGGAILIFAFIFFCLCLRKKRKVKKNDAYRRMSSRGNTETRQTIKTLSESLNAFQEDPKLCLKRIPNSSIKCESIISQGAFGEVWIGTLEEYSELENTQSNKRIVAIKRILPSRRSNAHELACFADEIRLMALFSHPNIVTFIGFGWDILQNLSCVTEYLSNGDLSTYLANHKHLEWKVKIRIGHGILSAIMYLQQLSPPVIHRDLKGKNVLVADDISAKLSDFGMSRQRQAEETMTMGVGTTFWTAPEVLLDKKYDASVDIYSFGCIMSELDTHTKPYSDMKDIASLNLIQKITGQSGSSEPLRPKFTKASPDWFREVASACLAHNPSLRPAIADLVSQFAQELGRLESINNWQEYSF</sequence>
<feature type="transmembrane region" description="Helical" evidence="1">
    <location>
        <begin position="262"/>
        <end position="288"/>
    </location>
</feature>
<dbReference type="PANTHER" id="PTHR44329">
    <property type="entry name" value="SERINE/THREONINE-PROTEIN KINASE TNNI3K-RELATED"/>
    <property type="match status" value="1"/>
</dbReference>
<dbReference type="InterPro" id="IPR000719">
    <property type="entry name" value="Prot_kinase_dom"/>
</dbReference>
<dbReference type="Proteomes" id="UP000243217">
    <property type="component" value="Unassembled WGS sequence"/>
</dbReference>
<evidence type="ECO:0000259" key="2">
    <source>
        <dbReference type="PROSITE" id="PS50011"/>
    </source>
</evidence>
<keyword evidence="1" id="KW-0812">Transmembrane</keyword>
<dbReference type="OrthoDB" id="4062651at2759"/>
<gene>
    <name evidence="3" type="ORF">THRCLA_05341</name>
</gene>
<dbReference type="PROSITE" id="PS50011">
    <property type="entry name" value="PROTEIN_KINASE_DOM"/>
    <property type="match status" value="1"/>
</dbReference>
<dbReference type="GO" id="GO:0004674">
    <property type="term" value="F:protein serine/threonine kinase activity"/>
    <property type="evidence" value="ECO:0007669"/>
    <property type="project" value="TreeGrafter"/>
</dbReference>
<comment type="caution">
    <text evidence="3">The sequence shown here is derived from an EMBL/GenBank/DDBJ whole genome shotgun (WGS) entry which is preliminary data.</text>
</comment>
<dbReference type="STRING" id="74557.A0A1V9ZW77"/>
<dbReference type="InterPro" id="IPR008271">
    <property type="entry name" value="Ser/Thr_kinase_AS"/>
</dbReference>
<accession>A0A1V9ZW77</accession>
<name>A0A1V9ZW77_9STRA</name>
<dbReference type="Gene3D" id="1.10.510.10">
    <property type="entry name" value="Transferase(Phosphotransferase) domain 1"/>
    <property type="match status" value="1"/>
</dbReference>